<gene>
    <name evidence="2" type="ORF">PVAG01_00714</name>
</gene>
<feature type="compositionally biased region" description="Polar residues" evidence="1">
    <location>
        <begin position="17"/>
        <end position="28"/>
    </location>
</feature>
<keyword evidence="3" id="KW-1185">Reference proteome</keyword>
<feature type="region of interest" description="Disordered" evidence="1">
    <location>
        <begin position="1"/>
        <end position="79"/>
    </location>
</feature>
<organism evidence="2 3">
    <name type="scientific">Phlyctema vagabunda</name>
    <dbReference type="NCBI Taxonomy" id="108571"/>
    <lineage>
        <taxon>Eukaryota</taxon>
        <taxon>Fungi</taxon>
        <taxon>Dikarya</taxon>
        <taxon>Ascomycota</taxon>
        <taxon>Pezizomycotina</taxon>
        <taxon>Leotiomycetes</taxon>
        <taxon>Helotiales</taxon>
        <taxon>Dermateaceae</taxon>
        <taxon>Phlyctema</taxon>
    </lineage>
</organism>
<evidence type="ECO:0000313" key="3">
    <source>
        <dbReference type="Proteomes" id="UP001629113"/>
    </source>
</evidence>
<feature type="region of interest" description="Disordered" evidence="1">
    <location>
        <begin position="566"/>
        <end position="586"/>
    </location>
</feature>
<dbReference type="EMBL" id="JBFCZG010000001">
    <property type="protein sequence ID" value="KAL3427205.1"/>
    <property type="molecule type" value="Genomic_DNA"/>
</dbReference>
<protein>
    <submittedName>
        <fullName evidence="2">Uncharacterized protein</fullName>
    </submittedName>
</protein>
<feature type="compositionally biased region" description="Basic residues" evidence="1">
    <location>
        <begin position="34"/>
        <end position="43"/>
    </location>
</feature>
<sequence>MTSRPQKPSRSPEGTRRTPSPTSANLNRSGAVRKPARARVGRNHRPEGLNIGQQSDSQAAALREQVDRDENEANQPIHTGAAESLDYLVPYIEGLARISLAELGASENLEDTHNERLRRAGNDDSPRVENYADVQRHLRAQFPAPPPEAQSSEAPLTPDSPRAIEQRRLRNIEFDQLLMLDTKFHRNMMTILGIKEWWVKNGNQWRHQVIILTGIEVSLSQPDVTISDKQRYQKKQKDLQDWFHRNRGLQRMVLSHLKALEEEERRNTSEPDQSYPPPNFFAEFRYITVPDVKQARWYRTHGFEWFLRCAMWDLEEKSRELTELSKSSEKLHDGYSKLHNSLRGRYDEEDAQSRTILEKIENTMKPLRGTTKRSRDGLSIDDLRAARADEKERHASTYRELERLRQEYNYGCDMHKMKRYDFAHQAARAKKVEELIHIVYRNQEVPVALLSTEFLNFFHRFLCRYDRAHRVIKQLHKIIEDDDYIRDKRVEMQELYAPAALAGEYDSKMDIDRRNIYKVDTWKTFDSNYFDDWFAAVEQCDTKVRAALNRPIPELHLVSDHGSIGSGLRAPYEEPAPQQEDPRDAPLPAIPNSQFPTRVYEHRHPRGELLPNAWGIVDKILEGRVRYNHGDHETDWLPLGEDIRRTIGSPDLAFRFKDLNRRREPLNNFVGRLNSYLNSKVPYSERIIQAFVMECTRQNRLFEFSHGEVSAIEDGWDFVAENPVTGCPRAVYRTAEQEGFPQVIAWFVKHHKEPEFTTAERKMTLRDLYRTINIIQQRDWANGINDEAIKYLDNDRGYYRFLDYCSERGLLWGYTWPRIITEDTNYEIVRLDNGWQLPKQEFNLVPLLPKNKPKSWSYLRQMIATKDLQRQLSIPQVSRTLVRERDYYEFFYSRFKKDNYILSTYEFYHFLRWCTTIDELFRIRRDGRVDKIDKGWPVSKAWYKF</sequence>
<evidence type="ECO:0000256" key="1">
    <source>
        <dbReference type="SAM" id="MobiDB-lite"/>
    </source>
</evidence>
<reference evidence="2 3" key="1">
    <citation type="submission" date="2024-06" db="EMBL/GenBank/DDBJ databases">
        <title>Complete genome of Phlyctema vagabunda strain 19-DSS-EL-015.</title>
        <authorList>
            <person name="Fiorenzani C."/>
        </authorList>
    </citation>
    <scope>NUCLEOTIDE SEQUENCE [LARGE SCALE GENOMIC DNA]</scope>
    <source>
        <strain evidence="2 3">19-DSS-EL-015</strain>
    </source>
</reference>
<accession>A0ABR4PVE1</accession>
<evidence type="ECO:0000313" key="2">
    <source>
        <dbReference type="EMBL" id="KAL3427205.1"/>
    </source>
</evidence>
<name>A0ABR4PVE1_9HELO</name>
<proteinExistence type="predicted"/>
<comment type="caution">
    <text evidence="2">The sequence shown here is derived from an EMBL/GenBank/DDBJ whole genome shotgun (WGS) entry which is preliminary data.</text>
</comment>
<dbReference type="Proteomes" id="UP001629113">
    <property type="component" value="Unassembled WGS sequence"/>
</dbReference>